<keyword evidence="2" id="KW-1185">Reference proteome</keyword>
<protein>
    <submittedName>
        <fullName evidence="1">Uncharacterized protein</fullName>
    </submittedName>
</protein>
<accession>A0ACC1TF63</accession>
<dbReference type="EMBL" id="JANHOG010000007">
    <property type="protein sequence ID" value="KAJ3559838.1"/>
    <property type="molecule type" value="Genomic_DNA"/>
</dbReference>
<comment type="caution">
    <text evidence="1">The sequence shown here is derived from an EMBL/GenBank/DDBJ whole genome shotgun (WGS) entry which is preliminary data.</text>
</comment>
<gene>
    <name evidence="1" type="ORF">NM688_g93</name>
</gene>
<sequence length="365" mass="39474">MTRGKGRLPSIAPDRRHHLCLELRAFYDASSSLAASSSTTYHLALYILLKRNFQGITYCGLRMSTIVDVSSKLGEYMLKGWVLTDKICQKCGKVPLMRSPSDSSVYFCANCDGDPSPSSSRQAPVAHPQPHAETTSEGGSTASMDFTSRSSRPSTPLTEMSSALSSPTFAPPVDTAEILRRRQQSDTASAEIGKRLLKGWAMLADECPNSGCYGIPLVRPPKSGPEKDPHQVDNNGSQRLVPFEAAPPPSSSAGRATTEAYSSTRNEQAEQLVVRQRSAQLPVQAERNVQGNPAHPSGLSHTLDETAVVLEHSMRSLKDRLNFFSSGNNVDAVLIGQTADAISKVVQALMSVKELNWSERQALGS</sequence>
<proteinExistence type="predicted"/>
<name>A0ACC1TF63_9APHY</name>
<dbReference type="Proteomes" id="UP001148662">
    <property type="component" value="Unassembled WGS sequence"/>
</dbReference>
<evidence type="ECO:0000313" key="2">
    <source>
        <dbReference type="Proteomes" id="UP001148662"/>
    </source>
</evidence>
<organism evidence="1 2">
    <name type="scientific">Phlebia brevispora</name>
    <dbReference type="NCBI Taxonomy" id="194682"/>
    <lineage>
        <taxon>Eukaryota</taxon>
        <taxon>Fungi</taxon>
        <taxon>Dikarya</taxon>
        <taxon>Basidiomycota</taxon>
        <taxon>Agaricomycotina</taxon>
        <taxon>Agaricomycetes</taxon>
        <taxon>Polyporales</taxon>
        <taxon>Meruliaceae</taxon>
        <taxon>Phlebia</taxon>
    </lineage>
</organism>
<reference evidence="1" key="1">
    <citation type="submission" date="2022-07" db="EMBL/GenBank/DDBJ databases">
        <title>Genome Sequence of Phlebia brevispora.</title>
        <authorList>
            <person name="Buettner E."/>
        </authorList>
    </citation>
    <scope>NUCLEOTIDE SEQUENCE</scope>
    <source>
        <strain evidence="1">MPL23</strain>
    </source>
</reference>
<evidence type="ECO:0000313" key="1">
    <source>
        <dbReference type="EMBL" id="KAJ3559838.1"/>
    </source>
</evidence>